<dbReference type="InterPro" id="IPR031327">
    <property type="entry name" value="MCM"/>
</dbReference>
<accession>A0A0G4G1B0</accession>
<dbReference type="InParanoid" id="A0A0G4G1B0"/>
<dbReference type="SMART" id="SM00350">
    <property type="entry name" value="MCM"/>
    <property type="match status" value="1"/>
</dbReference>
<dbReference type="PhylomeDB" id="A0A0G4G1B0"/>
<dbReference type="Gene3D" id="2.40.50.140">
    <property type="entry name" value="Nucleic acid-binding proteins"/>
    <property type="match status" value="1"/>
</dbReference>
<gene>
    <name evidence="14" type="ORF">Vbra_16724</name>
</gene>
<dbReference type="GO" id="GO:0016887">
    <property type="term" value="F:ATP hydrolysis activity"/>
    <property type="evidence" value="ECO:0007669"/>
    <property type="project" value="RHEA"/>
</dbReference>
<dbReference type="Gene3D" id="3.30.1640.10">
    <property type="entry name" value="mini-chromosome maintenance (MCM) complex, chain A, domain 1"/>
    <property type="match status" value="1"/>
</dbReference>
<dbReference type="SMART" id="SM00382">
    <property type="entry name" value="AAA"/>
    <property type="match status" value="1"/>
</dbReference>
<dbReference type="InterPro" id="IPR012340">
    <property type="entry name" value="NA-bd_OB-fold"/>
</dbReference>
<dbReference type="PROSITE" id="PS50051">
    <property type="entry name" value="MCM_2"/>
    <property type="match status" value="1"/>
</dbReference>
<feature type="compositionally biased region" description="Basic and acidic residues" evidence="12">
    <location>
        <begin position="835"/>
        <end position="844"/>
    </location>
</feature>
<comment type="function">
    <text evidence="11">Acts as component of the MCM2-7 complex (MCM complex) which is the replicative helicase essential for 'once per cell cycle' DNA replication initiation and elongation in eukaryotic cells. The active ATPase sites in the MCM2-7 ring are formed through the interaction surfaces of two neighboring subunits such that a critical structure of a conserved arginine finger motif is provided in trans relative to the ATP-binding site of the Walker A box of the adjacent subunit. The six ATPase active sites, however, are likely to contribute differentially to the complex helicase activity.</text>
</comment>
<dbReference type="PANTHER" id="PTHR11630">
    <property type="entry name" value="DNA REPLICATION LICENSING FACTOR MCM FAMILY MEMBER"/>
    <property type="match status" value="1"/>
</dbReference>
<dbReference type="PROSITE" id="PS00847">
    <property type="entry name" value="MCM_1"/>
    <property type="match status" value="1"/>
</dbReference>
<dbReference type="GO" id="GO:0003697">
    <property type="term" value="F:single-stranded DNA binding"/>
    <property type="evidence" value="ECO:0007669"/>
    <property type="project" value="TreeGrafter"/>
</dbReference>
<dbReference type="InterPro" id="IPR033762">
    <property type="entry name" value="MCM_OB"/>
</dbReference>
<evidence type="ECO:0000256" key="6">
    <source>
        <dbReference type="ARBA" id="ARBA00022806"/>
    </source>
</evidence>
<dbReference type="InterPro" id="IPR008046">
    <property type="entry name" value="Mcm3"/>
</dbReference>
<comment type="subcellular location">
    <subcellularLocation>
        <location evidence="1 11">Nucleus</location>
    </subcellularLocation>
</comment>
<dbReference type="PRINTS" id="PR01657">
    <property type="entry name" value="MCMFAMILY"/>
</dbReference>
<evidence type="ECO:0000259" key="13">
    <source>
        <dbReference type="PROSITE" id="PS50051"/>
    </source>
</evidence>
<dbReference type="GO" id="GO:0005634">
    <property type="term" value="C:nucleus"/>
    <property type="evidence" value="ECO:0007669"/>
    <property type="project" value="UniProtKB-SubCell"/>
</dbReference>
<dbReference type="Gene3D" id="3.40.50.300">
    <property type="entry name" value="P-loop containing nucleotide triphosphate hydrolases"/>
    <property type="match status" value="1"/>
</dbReference>
<evidence type="ECO:0000256" key="11">
    <source>
        <dbReference type="RuleBase" id="RU368061"/>
    </source>
</evidence>
<evidence type="ECO:0000256" key="7">
    <source>
        <dbReference type="ARBA" id="ARBA00022840"/>
    </source>
</evidence>
<dbReference type="EC" id="3.6.4.12" evidence="11"/>
<dbReference type="InterPro" id="IPR003593">
    <property type="entry name" value="AAA+_ATPase"/>
</dbReference>
<feature type="compositionally biased region" description="Basic and acidic residues" evidence="12">
    <location>
        <begin position="584"/>
        <end position="596"/>
    </location>
</feature>
<dbReference type="AlphaFoldDB" id="A0A0G4G1B0"/>
<evidence type="ECO:0000256" key="10">
    <source>
        <dbReference type="RuleBase" id="RU004070"/>
    </source>
</evidence>
<dbReference type="FunCoup" id="A0A0G4G1B0">
    <property type="interactions" value="496"/>
</dbReference>
<dbReference type="InterPro" id="IPR018525">
    <property type="entry name" value="MCM_CS"/>
</dbReference>
<name>A0A0G4G1B0_VITBC</name>
<keyword evidence="4 10" id="KW-0547">Nucleotide-binding</keyword>
<sequence>MADPTQFGDQTNMEAEQRRERDQIAALAAEFSRFFREDESYKKRIGAMVAESHTRLPITLNDLRRVPNRQNDRPLPNKLLDDPTSYIQPLEMGVQRCIKDTAPQFLDKMENQKIYSRVAFEGAFGSHDVNPRSLKAHLVAKLVRVQGIVTKCSLVRPKVVLSTYTARPGETADGYQLWPSQFVPTADNLKTRVHRDDTALTKHTMVGDNPVPHTDSEGHTNEVEYGLSIYKDYQQFTVQEMPEHAPTGQLPRSVDVIAEEDLVDRVKPGDRVKVTGVYRAMCRRDSTTTSGIFRTVLILTNVEQLHKEKLQPATTPLDITNIEAIAGREDLFELAARSFAPSICGRELVKRGMLLLLLGGVERNLENGSHIRGDIHLLMIGDPSCGKSQLLRFLLNIAPLAISTTGRGASGVGLTAAVTMDKDTSERRLEAGAMVLADRGIVCIDEFDKMSPADRVAIHEVMEQQTVTIAKAGIHATLNARCSVVAAANPLYGHFSEEKELSQQIAFQETLLSRFDLIFIVRDVMDETEDRRIARHVIQQGRLRREGDEAALRRGGAVDMGNLQGGAMMEGPGGGGDDENGNENDNRREKTSKPFEDAGNVQHHRDRNGDVPEFLTLEFLQKYIHYAKVTFKPKLTPESVELIQDAYAEMREKFNRNPTGRSRSRRVVVTTRTLEALIRLSTAHAKLRLSDEVTKVDVDVALRLVLHTLGGDVDDDEQMGEGEGEGDENMADEDDEQYGEDDEHDYGDLDSPGGERGSPKRPRRRLRKSTDRRKPPGGGDGEDDEQDDKQDDGDDQDQQQQTGRQRQQRRQLPSRRKQQDDLGEGGRAAKQRRKDGKDKKKDDTQEQQPEPESMDQDDDQQDNNNQDTQISDARFAELQKGMEPVHAQLEEFQYHSFADVLRMLNNGRRRRFTAGEFEAGIERLGNTDYYMV</sequence>
<evidence type="ECO:0000256" key="4">
    <source>
        <dbReference type="ARBA" id="ARBA00022741"/>
    </source>
</evidence>
<evidence type="ECO:0000256" key="1">
    <source>
        <dbReference type="ARBA" id="ARBA00004123"/>
    </source>
</evidence>
<reference evidence="14 15" key="1">
    <citation type="submission" date="2014-11" db="EMBL/GenBank/DDBJ databases">
        <authorList>
            <person name="Zhu J."/>
            <person name="Qi W."/>
            <person name="Song R."/>
        </authorList>
    </citation>
    <scope>NUCLEOTIDE SEQUENCE [LARGE SCALE GENOMIC DNA]</scope>
</reference>
<dbReference type="GO" id="GO:1902975">
    <property type="term" value="P:mitotic DNA replication initiation"/>
    <property type="evidence" value="ECO:0007669"/>
    <property type="project" value="TreeGrafter"/>
</dbReference>
<feature type="compositionally biased region" description="Basic residues" evidence="12">
    <location>
        <begin position="806"/>
        <end position="816"/>
    </location>
</feature>
<dbReference type="OrthoDB" id="1882346at2759"/>
<feature type="region of interest" description="Disordered" evidence="12">
    <location>
        <begin position="712"/>
        <end position="871"/>
    </location>
</feature>
<dbReference type="SUPFAM" id="SSF52540">
    <property type="entry name" value="P-loop containing nucleoside triphosphate hydrolases"/>
    <property type="match status" value="1"/>
</dbReference>
<feature type="compositionally biased region" description="Acidic residues" evidence="12">
    <location>
        <begin position="712"/>
        <end position="745"/>
    </location>
</feature>
<dbReference type="STRING" id="1169540.A0A0G4G1B0"/>
<dbReference type="InterPro" id="IPR001208">
    <property type="entry name" value="MCM_dom"/>
</dbReference>
<dbReference type="Pfam" id="PF00493">
    <property type="entry name" value="MCM"/>
    <property type="match status" value="1"/>
</dbReference>
<protein>
    <recommendedName>
        <fullName evidence="11">DNA replication licensing factor MCM3</fullName>
        <ecNumber evidence="11">3.6.4.12</ecNumber>
    </recommendedName>
</protein>
<dbReference type="GO" id="GO:0000727">
    <property type="term" value="P:double-strand break repair via break-induced replication"/>
    <property type="evidence" value="ECO:0007669"/>
    <property type="project" value="TreeGrafter"/>
</dbReference>
<comment type="similarity">
    <text evidence="2 10">Belongs to the MCM family.</text>
</comment>
<dbReference type="SUPFAM" id="SSF50249">
    <property type="entry name" value="Nucleic acid-binding proteins"/>
    <property type="match status" value="1"/>
</dbReference>
<keyword evidence="5 11" id="KW-0378">Hydrolase</keyword>
<feature type="region of interest" description="Disordered" evidence="12">
    <location>
        <begin position="559"/>
        <end position="607"/>
    </location>
</feature>
<evidence type="ECO:0000256" key="9">
    <source>
        <dbReference type="ARBA" id="ARBA00023242"/>
    </source>
</evidence>
<dbReference type="InterPro" id="IPR027417">
    <property type="entry name" value="P-loop_NTPase"/>
</dbReference>
<dbReference type="GO" id="GO:0006271">
    <property type="term" value="P:DNA strand elongation involved in DNA replication"/>
    <property type="evidence" value="ECO:0007669"/>
    <property type="project" value="TreeGrafter"/>
</dbReference>
<keyword evidence="8 10" id="KW-0238">DNA-binding</keyword>
<proteinExistence type="inferred from homology"/>
<dbReference type="VEuPathDB" id="CryptoDB:Vbra_16724"/>
<keyword evidence="7 10" id="KW-0067">ATP-binding</keyword>
<evidence type="ECO:0000313" key="15">
    <source>
        <dbReference type="Proteomes" id="UP000041254"/>
    </source>
</evidence>
<dbReference type="Pfam" id="PF17855">
    <property type="entry name" value="MCM_lid"/>
    <property type="match status" value="1"/>
</dbReference>
<evidence type="ECO:0000256" key="2">
    <source>
        <dbReference type="ARBA" id="ARBA00008010"/>
    </source>
</evidence>
<evidence type="ECO:0000256" key="12">
    <source>
        <dbReference type="SAM" id="MobiDB-lite"/>
    </source>
</evidence>
<comment type="catalytic activity">
    <reaction evidence="11">
        <text>ATP + H2O = ADP + phosphate + H(+)</text>
        <dbReference type="Rhea" id="RHEA:13065"/>
        <dbReference type="ChEBI" id="CHEBI:15377"/>
        <dbReference type="ChEBI" id="CHEBI:15378"/>
        <dbReference type="ChEBI" id="CHEBI:30616"/>
        <dbReference type="ChEBI" id="CHEBI:43474"/>
        <dbReference type="ChEBI" id="CHEBI:456216"/>
        <dbReference type="EC" id="3.6.4.12"/>
    </reaction>
</comment>
<comment type="subunit">
    <text evidence="11">Component of the MCM2-7 complex.</text>
</comment>
<keyword evidence="9 11" id="KW-0539">Nucleus</keyword>
<keyword evidence="6 11" id="KW-0347">Helicase</keyword>
<evidence type="ECO:0000256" key="5">
    <source>
        <dbReference type="ARBA" id="ARBA00022801"/>
    </source>
</evidence>
<feature type="compositionally biased region" description="Acidic residues" evidence="12">
    <location>
        <begin position="780"/>
        <end position="797"/>
    </location>
</feature>
<dbReference type="GO" id="GO:0017116">
    <property type="term" value="F:single-stranded DNA helicase activity"/>
    <property type="evidence" value="ECO:0007669"/>
    <property type="project" value="TreeGrafter"/>
</dbReference>
<dbReference type="Pfam" id="PF17207">
    <property type="entry name" value="MCM_OB"/>
    <property type="match status" value="1"/>
</dbReference>
<dbReference type="GO" id="GO:0042555">
    <property type="term" value="C:MCM complex"/>
    <property type="evidence" value="ECO:0007669"/>
    <property type="project" value="UniProtKB-UniRule"/>
</dbReference>
<keyword evidence="3 11" id="KW-0235">DNA replication</keyword>
<dbReference type="InterPro" id="IPR041562">
    <property type="entry name" value="MCM_lid"/>
</dbReference>
<feature type="domain" description="MCM C-terminal AAA(+) ATPase" evidence="13">
    <location>
        <begin position="331"/>
        <end position="537"/>
    </location>
</feature>
<dbReference type="Proteomes" id="UP000041254">
    <property type="component" value="Unassembled WGS sequence"/>
</dbReference>
<keyword evidence="15" id="KW-1185">Reference proteome</keyword>
<feature type="region of interest" description="Disordered" evidence="12">
    <location>
        <begin position="1"/>
        <end position="20"/>
    </location>
</feature>
<evidence type="ECO:0000256" key="8">
    <source>
        <dbReference type="ARBA" id="ARBA00023125"/>
    </source>
</evidence>
<dbReference type="PRINTS" id="PR01659">
    <property type="entry name" value="MCMPROTEIN3"/>
</dbReference>
<evidence type="ECO:0000313" key="14">
    <source>
        <dbReference type="EMBL" id="CEM21778.1"/>
    </source>
</evidence>
<dbReference type="EMBL" id="CDMY01000542">
    <property type="protein sequence ID" value="CEM21778.1"/>
    <property type="molecule type" value="Genomic_DNA"/>
</dbReference>
<dbReference type="Gene3D" id="2.20.28.10">
    <property type="match status" value="1"/>
</dbReference>
<organism evidence="14 15">
    <name type="scientific">Vitrella brassicaformis (strain CCMP3155)</name>
    <dbReference type="NCBI Taxonomy" id="1169540"/>
    <lineage>
        <taxon>Eukaryota</taxon>
        <taxon>Sar</taxon>
        <taxon>Alveolata</taxon>
        <taxon>Colpodellida</taxon>
        <taxon>Vitrellaceae</taxon>
        <taxon>Vitrella</taxon>
    </lineage>
</organism>
<dbReference type="PANTHER" id="PTHR11630:SF46">
    <property type="entry name" value="DNA REPLICATION LICENSING FACTOR MCM3-RELATED"/>
    <property type="match status" value="1"/>
</dbReference>
<dbReference type="OMA" id="NVYPQED"/>
<feature type="compositionally biased region" description="Acidic residues" evidence="12">
    <location>
        <begin position="852"/>
        <end position="861"/>
    </location>
</feature>
<evidence type="ECO:0000256" key="3">
    <source>
        <dbReference type="ARBA" id="ARBA00022705"/>
    </source>
</evidence>
<dbReference type="GO" id="GO:0005524">
    <property type="term" value="F:ATP binding"/>
    <property type="evidence" value="ECO:0007669"/>
    <property type="project" value="UniProtKB-UniRule"/>
</dbReference>